<dbReference type="OMA" id="QAKFKAC"/>
<dbReference type="InterPro" id="IPR011599">
    <property type="entry name" value="PFD_alpha_archaea"/>
</dbReference>
<dbReference type="FunCoup" id="D2VN40">
    <property type="interactions" value="561"/>
</dbReference>
<dbReference type="GO" id="GO:1990114">
    <property type="term" value="P:RNA polymerase II core complex assembly"/>
    <property type="evidence" value="ECO:0007669"/>
    <property type="project" value="TreeGrafter"/>
</dbReference>
<dbReference type="AlphaFoldDB" id="D2VN40"/>
<dbReference type="PANTHER" id="PTHR12674">
    <property type="entry name" value="PREFOLDIN SUBUNIT 5"/>
    <property type="match status" value="1"/>
</dbReference>
<dbReference type="NCBIfam" id="TIGR00293">
    <property type="entry name" value="prefoldin subunit alpha"/>
    <property type="match status" value="1"/>
</dbReference>
<dbReference type="CDD" id="cd23157">
    <property type="entry name" value="Prefoldin_5"/>
    <property type="match status" value="1"/>
</dbReference>
<dbReference type="PANTHER" id="PTHR12674:SF2">
    <property type="entry name" value="PREFOLDIN SUBUNIT 5"/>
    <property type="match status" value="1"/>
</dbReference>
<dbReference type="GO" id="GO:0006457">
    <property type="term" value="P:protein folding"/>
    <property type="evidence" value="ECO:0007669"/>
    <property type="project" value="InterPro"/>
</dbReference>
<dbReference type="STRING" id="5762.D2VN40"/>
<keyword evidence="3" id="KW-1185">Reference proteome</keyword>
<dbReference type="GO" id="GO:0005737">
    <property type="term" value="C:cytoplasm"/>
    <property type="evidence" value="ECO:0007669"/>
    <property type="project" value="TreeGrafter"/>
</dbReference>
<accession>D2VN40</accession>
<dbReference type="Gene3D" id="1.10.287.370">
    <property type="match status" value="1"/>
</dbReference>
<dbReference type="SUPFAM" id="SSF46579">
    <property type="entry name" value="Prefoldin"/>
    <property type="match status" value="1"/>
</dbReference>
<reference evidence="2 3" key="1">
    <citation type="journal article" date="2010" name="Cell">
        <title>The genome of Naegleria gruberi illuminates early eukaryotic versatility.</title>
        <authorList>
            <person name="Fritz-Laylin L.K."/>
            <person name="Prochnik S.E."/>
            <person name="Ginger M.L."/>
            <person name="Dacks J.B."/>
            <person name="Carpenter M.L."/>
            <person name="Field M.C."/>
            <person name="Kuo A."/>
            <person name="Paredez A."/>
            <person name="Chapman J."/>
            <person name="Pham J."/>
            <person name="Shu S."/>
            <person name="Neupane R."/>
            <person name="Cipriano M."/>
            <person name="Mancuso J."/>
            <person name="Tu H."/>
            <person name="Salamov A."/>
            <person name="Lindquist E."/>
            <person name="Shapiro H."/>
            <person name="Lucas S."/>
            <person name="Grigoriev I.V."/>
            <person name="Cande W.Z."/>
            <person name="Fulton C."/>
            <person name="Rokhsar D.S."/>
            <person name="Dawson S.C."/>
        </authorList>
    </citation>
    <scope>NUCLEOTIDE SEQUENCE [LARGE SCALE GENOMIC DNA]</scope>
    <source>
        <strain evidence="2 3">NEG-M</strain>
    </source>
</reference>
<dbReference type="GO" id="GO:0051082">
    <property type="term" value="F:unfolded protein binding"/>
    <property type="evidence" value="ECO:0007669"/>
    <property type="project" value="InterPro"/>
</dbReference>
<dbReference type="GeneID" id="8851530"/>
<dbReference type="EMBL" id="GG738883">
    <property type="protein sequence ID" value="EFC41853.1"/>
    <property type="molecule type" value="Genomic_DNA"/>
</dbReference>
<evidence type="ECO:0000256" key="1">
    <source>
        <dbReference type="ARBA" id="ARBA00010048"/>
    </source>
</evidence>
<dbReference type="VEuPathDB" id="AmoebaDB:NAEGRDRAFT_80611"/>
<dbReference type="GO" id="GO:1990115">
    <property type="term" value="P:RNA polymerase III assembly"/>
    <property type="evidence" value="ECO:0007669"/>
    <property type="project" value="TreeGrafter"/>
</dbReference>
<dbReference type="Proteomes" id="UP000006671">
    <property type="component" value="Unassembled WGS sequence"/>
</dbReference>
<evidence type="ECO:0000313" key="3">
    <source>
        <dbReference type="Proteomes" id="UP000006671"/>
    </source>
</evidence>
<dbReference type="GO" id="GO:0016272">
    <property type="term" value="C:prefoldin complex"/>
    <property type="evidence" value="ECO:0007669"/>
    <property type="project" value="InterPro"/>
</dbReference>
<organism evidence="3">
    <name type="scientific">Naegleria gruberi</name>
    <name type="common">Amoeba</name>
    <dbReference type="NCBI Taxonomy" id="5762"/>
    <lineage>
        <taxon>Eukaryota</taxon>
        <taxon>Discoba</taxon>
        <taxon>Heterolobosea</taxon>
        <taxon>Tetramitia</taxon>
        <taxon>Eutetramitia</taxon>
        <taxon>Vahlkampfiidae</taxon>
        <taxon>Naegleria</taxon>
    </lineage>
</organism>
<evidence type="ECO:0000313" key="2">
    <source>
        <dbReference type="EMBL" id="EFC41853.1"/>
    </source>
</evidence>
<comment type="similarity">
    <text evidence="1">Belongs to the prefoldin subunit alpha family.</text>
</comment>
<dbReference type="Pfam" id="PF02996">
    <property type="entry name" value="Prefoldin"/>
    <property type="match status" value="1"/>
</dbReference>
<dbReference type="InterPro" id="IPR004127">
    <property type="entry name" value="Prefoldin_subunit_alpha"/>
</dbReference>
<dbReference type="GO" id="GO:1990113">
    <property type="term" value="P:RNA polymerase I assembly"/>
    <property type="evidence" value="ECO:0007669"/>
    <property type="project" value="TreeGrafter"/>
</dbReference>
<sequence>MSQQGGYVDLTQIPLPQLLKLNESLTKEVNQLTAYLSTLRAAHNKYVSSKSSLEQLKKQTESTLMVPLTESLYVPGTLKNPDSVLVDIGTGYFVKKPIPEAQNTLERRIRLVRDSAEKLTKTIQDQKETLERVQYMVNAKRQAAAQQQQLQK</sequence>
<dbReference type="InParanoid" id="D2VN40"/>
<gene>
    <name evidence="2" type="ORF">NAEGRDRAFT_80611</name>
</gene>
<dbReference type="OrthoDB" id="10267474at2759"/>
<proteinExistence type="inferred from homology"/>
<dbReference type="eggNOG" id="KOG3048">
    <property type="taxonomic scope" value="Eukaryota"/>
</dbReference>
<name>D2VN40_NAEGR</name>
<dbReference type="InterPro" id="IPR009053">
    <property type="entry name" value="Prefoldin"/>
</dbReference>
<protein>
    <submittedName>
        <fullName evidence="2">Prefoldin 5-like protein</fullName>
    </submittedName>
</protein>
<dbReference type="RefSeq" id="XP_002674597.1">
    <property type="nucleotide sequence ID" value="XM_002674551.1"/>
</dbReference>
<dbReference type="KEGG" id="ngr:NAEGRDRAFT_80611"/>